<reference evidence="24" key="2">
    <citation type="submission" date="2025-08" db="UniProtKB">
        <authorList>
            <consortium name="Ensembl"/>
        </authorList>
    </citation>
    <scope>IDENTIFICATION</scope>
</reference>
<evidence type="ECO:0000256" key="2">
    <source>
        <dbReference type="ARBA" id="ARBA00010863"/>
    </source>
</evidence>
<comment type="function">
    <text evidence="15">Component of the zona pellucida, an extracellular matrix surrounding oocytes which mediates sperm binding, induction of the acrosome reaction and prevents post-fertilization polyspermy. The zona pellucida is composed of 3 to 4 glycoproteins, ZP1, ZP2, ZP3, and ZP4. ZP4 may act as a sperm receptor.</text>
</comment>
<keyword evidence="4" id="KW-0964">Secreted</keyword>
<keyword evidence="9" id="KW-0472">Membrane</keyword>
<comment type="similarity">
    <text evidence="2">Belongs to the ZP domain family. ZPB subfamily.</text>
</comment>
<evidence type="ECO:0000256" key="10">
    <source>
        <dbReference type="ARBA" id="ARBA00023157"/>
    </source>
</evidence>
<feature type="compositionally biased region" description="Pro residues" evidence="20">
    <location>
        <begin position="34"/>
        <end position="45"/>
    </location>
</feature>
<dbReference type="PANTHER" id="PTHR23343">
    <property type="entry name" value="ZONA PELLUCIDA SPERM-BINDING PROTEIN"/>
    <property type="match status" value="1"/>
</dbReference>
<dbReference type="Pfam" id="PF23344">
    <property type="entry name" value="ZP-N"/>
    <property type="match status" value="1"/>
</dbReference>
<evidence type="ECO:0000256" key="19">
    <source>
        <dbReference type="PROSITE-ProRule" id="PRU00779"/>
    </source>
</evidence>
<keyword evidence="13" id="KW-0278">Fertilization</keyword>
<protein>
    <recommendedName>
        <fullName evidence="16">Zona pellucida sperm-binding protein 4</fullName>
    </recommendedName>
    <alternativeName>
        <fullName evidence="18">Zona pellucida glycoprotein 4</fullName>
    </alternativeName>
    <alternativeName>
        <fullName evidence="17">Zona pellucida protein B</fullName>
    </alternativeName>
</protein>
<evidence type="ECO:0000256" key="9">
    <source>
        <dbReference type="ARBA" id="ARBA00023136"/>
    </source>
</evidence>
<dbReference type="InterPro" id="IPR042235">
    <property type="entry name" value="ZP-C_dom"/>
</dbReference>
<keyword evidence="8" id="KW-1133">Transmembrane helix</keyword>
<feature type="domain" description="ZP" evidence="22">
    <location>
        <begin position="150"/>
        <end position="439"/>
    </location>
</feature>
<evidence type="ECO:0000313" key="24">
    <source>
        <dbReference type="Ensembl" id="ENSSFAP00005018419.1"/>
    </source>
</evidence>
<dbReference type="InterPro" id="IPR051148">
    <property type="entry name" value="Zona_Pellucida_Domain_gp"/>
</dbReference>
<dbReference type="InterPro" id="IPR000519">
    <property type="entry name" value="P_trefoil_dom"/>
</dbReference>
<feature type="disulfide bond" evidence="19">
    <location>
        <begin position="119"/>
        <end position="134"/>
    </location>
</feature>
<feature type="disulfide bond" evidence="19">
    <location>
        <begin position="109"/>
        <end position="135"/>
    </location>
</feature>
<keyword evidence="6" id="KW-0165">Cleavage on pair of basic residues</keyword>
<dbReference type="InterPro" id="IPR055356">
    <property type="entry name" value="ZP-N"/>
</dbReference>
<dbReference type="Gene3D" id="2.60.40.4100">
    <property type="entry name" value="Zona pellucida, ZP-C domain"/>
    <property type="match status" value="1"/>
</dbReference>
<keyword evidence="25" id="KW-1185">Reference proteome</keyword>
<dbReference type="GO" id="GO:0007339">
    <property type="term" value="P:binding of sperm to zona pellucida"/>
    <property type="evidence" value="ECO:0007669"/>
    <property type="project" value="TreeGrafter"/>
</dbReference>
<feature type="compositionally biased region" description="Pro residues" evidence="20">
    <location>
        <begin position="54"/>
        <end position="99"/>
    </location>
</feature>
<evidence type="ECO:0000256" key="3">
    <source>
        <dbReference type="ARBA" id="ARBA00022475"/>
    </source>
</evidence>
<dbReference type="GO" id="GO:0035804">
    <property type="term" value="F:structural constituent of egg coat"/>
    <property type="evidence" value="ECO:0007669"/>
    <property type="project" value="TreeGrafter"/>
</dbReference>
<dbReference type="GO" id="GO:0005886">
    <property type="term" value="C:plasma membrane"/>
    <property type="evidence" value="ECO:0007669"/>
    <property type="project" value="UniProtKB-SubCell"/>
</dbReference>
<dbReference type="SMART" id="SM00018">
    <property type="entry name" value="PD"/>
    <property type="match status" value="1"/>
</dbReference>
<reference evidence="24" key="1">
    <citation type="submission" date="2019-06" db="EMBL/GenBank/DDBJ databases">
        <authorList>
            <consortium name="Wellcome Sanger Institute Data Sharing"/>
        </authorList>
    </citation>
    <scope>NUCLEOTIDE SEQUENCE [LARGE SCALE GENOMIC DNA]</scope>
</reference>
<sequence>MAMKLVCCLLAVGLFGCLASAQWGDPKFPQVPQYRPPNPQNPQKPPTSSRPQKPHPPPPPPPPPQNPQKPSTPPKKPSNPYPQNPQTPQNPPKNPPPAVPQVTETFHTCEVPENYKIQCGPPGISATDCGALSCCFDGRTCYYGKYVTLQCTKDAQFIVVVARDATLPNIDLESLSFLGTGPECGPVGTSSAFAIYQFPVTACGTVQSEEPGVIVYENRLTSSYGVLSGPNGFITRDTYFDLSVQCRYIGTSVEALVIEILPVPAPQPVAVAGPLNVELRLGSGQCNLKGCVEADVAYTSFYGLNDYPIRKVLRDPVYVDVYLADRTDPNLVLTLGRCWATADSNPYSLPQWDLLVNGCPYVDDRYQTTLIPVGAGSGLEFPSHYRRFEFKMFTFVSVGPGTNTGKKATQANPDGAVPLNENVNRLINYVICNVLHKTVFSIEFLNKILFFIARYISTVKQVCTTITNNAIFGINILKLFKVQ</sequence>
<evidence type="ECO:0000256" key="18">
    <source>
        <dbReference type="ARBA" id="ARBA00042573"/>
    </source>
</evidence>
<dbReference type="SMART" id="SM00241">
    <property type="entry name" value="ZP"/>
    <property type="match status" value="1"/>
</dbReference>
<dbReference type="InterPro" id="IPR044913">
    <property type="entry name" value="P_trefoil_dom_sf"/>
</dbReference>
<evidence type="ECO:0000256" key="5">
    <source>
        <dbReference type="ARBA" id="ARBA00022530"/>
    </source>
</evidence>
<dbReference type="Gene3D" id="2.60.40.3210">
    <property type="entry name" value="Zona pellucida, ZP-N domain"/>
    <property type="match status" value="1"/>
</dbReference>
<evidence type="ECO:0000256" key="20">
    <source>
        <dbReference type="SAM" id="MobiDB-lite"/>
    </source>
</evidence>
<feature type="chain" id="PRO_5025343334" description="Zona pellucida sperm-binding protein 4" evidence="21">
    <location>
        <begin position="22"/>
        <end position="483"/>
    </location>
</feature>
<keyword evidence="3" id="KW-1003">Cell membrane</keyword>
<keyword evidence="12" id="KW-0325">Glycoprotein</keyword>
<keyword evidence="5" id="KW-0272">Extracellular matrix</keyword>
<dbReference type="GO" id="GO:0060468">
    <property type="term" value="P:prevention of polyspermy"/>
    <property type="evidence" value="ECO:0007669"/>
    <property type="project" value="TreeGrafter"/>
</dbReference>
<dbReference type="Gene3D" id="4.10.110.10">
    <property type="entry name" value="Spasmolytic Protein, domain 1"/>
    <property type="match status" value="1"/>
</dbReference>
<dbReference type="Proteomes" id="UP000472267">
    <property type="component" value="Chromosome 7"/>
</dbReference>
<dbReference type="InterPro" id="IPR017957">
    <property type="entry name" value="P_trefoil_CS"/>
</dbReference>
<dbReference type="AlphaFoldDB" id="A0A672H1A4"/>
<feature type="domain" description="P-type" evidence="23">
    <location>
        <begin position="107"/>
        <end position="145"/>
    </location>
</feature>
<dbReference type="InterPro" id="IPR055355">
    <property type="entry name" value="ZP-C"/>
</dbReference>
<dbReference type="OMA" id="NICEVED"/>
<evidence type="ECO:0000256" key="17">
    <source>
        <dbReference type="ARBA" id="ARBA00042273"/>
    </source>
</evidence>
<comment type="caution">
    <text evidence="19">Lacks conserved residue(s) required for the propagation of feature annotation.</text>
</comment>
<reference evidence="24" key="3">
    <citation type="submission" date="2025-09" db="UniProtKB">
        <authorList>
            <consortium name="Ensembl"/>
        </authorList>
    </citation>
    <scope>IDENTIFICATION</scope>
</reference>
<proteinExistence type="inferred from homology"/>
<feature type="signal peptide" evidence="21">
    <location>
        <begin position="1"/>
        <end position="21"/>
    </location>
</feature>
<evidence type="ECO:0000259" key="22">
    <source>
        <dbReference type="PROSITE" id="PS51034"/>
    </source>
</evidence>
<evidence type="ECO:0000256" key="1">
    <source>
        <dbReference type="ARBA" id="ARBA00004251"/>
    </source>
</evidence>
<evidence type="ECO:0000256" key="7">
    <source>
        <dbReference type="ARBA" id="ARBA00022692"/>
    </source>
</evidence>
<dbReference type="Ensembl" id="ENSSFAT00005019150.1">
    <property type="protein sequence ID" value="ENSSFAP00005018419.1"/>
    <property type="gene ID" value="ENSSFAG00005008697.1"/>
</dbReference>
<keyword evidence="21" id="KW-0732">Signal</keyword>
<keyword evidence="10 19" id="KW-1015">Disulfide bond</keyword>
<evidence type="ECO:0000259" key="23">
    <source>
        <dbReference type="PROSITE" id="PS51448"/>
    </source>
</evidence>
<keyword evidence="11" id="KW-0675">Receptor</keyword>
<dbReference type="PROSITE" id="PS00025">
    <property type="entry name" value="P_TREFOIL_1"/>
    <property type="match status" value="1"/>
</dbReference>
<keyword evidence="7" id="KW-0812">Transmembrane</keyword>
<evidence type="ECO:0000256" key="6">
    <source>
        <dbReference type="ARBA" id="ARBA00022685"/>
    </source>
</evidence>
<comment type="subcellular location">
    <subcellularLocation>
        <location evidence="1">Cell membrane</location>
        <topology evidence="1">Single-pass type I membrane protein</topology>
    </subcellularLocation>
    <subcellularLocation>
        <location evidence="14">Zona pellucida</location>
    </subcellularLocation>
</comment>
<evidence type="ECO:0000256" key="21">
    <source>
        <dbReference type="SAM" id="SignalP"/>
    </source>
</evidence>
<dbReference type="PROSITE" id="PS51448">
    <property type="entry name" value="P_TREFOIL_2"/>
    <property type="match status" value="1"/>
</dbReference>
<dbReference type="InParanoid" id="A0A672H1A4"/>
<dbReference type="PANTHER" id="PTHR23343:SF31">
    <property type="entry name" value="ZONA PELLUCIDA SPERM-BINDING PROTEIN 4"/>
    <property type="match status" value="1"/>
</dbReference>
<evidence type="ECO:0000313" key="25">
    <source>
        <dbReference type="Proteomes" id="UP000472267"/>
    </source>
</evidence>
<evidence type="ECO:0000256" key="14">
    <source>
        <dbReference type="ARBA" id="ARBA00024183"/>
    </source>
</evidence>
<feature type="region of interest" description="Disordered" evidence="20">
    <location>
        <begin position="27"/>
        <end position="101"/>
    </location>
</feature>
<dbReference type="Pfam" id="PF00100">
    <property type="entry name" value="Zona_pellucida"/>
    <property type="match status" value="1"/>
</dbReference>
<dbReference type="GO" id="GO:0032190">
    <property type="term" value="F:acrosin binding"/>
    <property type="evidence" value="ECO:0007669"/>
    <property type="project" value="TreeGrafter"/>
</dbReference>
<dbReference type="PROSITE" id="PS51034">
    <property type="entry name" value="ZP_2"/>
    <property type="match status" value="1"/>
</dbReference>
<name>A0A672H1A4_SALFA</name>
<evidence type="ECO:0000256" key="15">
    <source>
        <dbReference type="ARBA" id="ARBA00037545"/>
    </source>
</evidence>
<evidence type="ECO:0000256" key="4">
    <source>
        <dbReference type="ARBA" id="ARBA00022525"/>
    </source>
</evidence>
<evidence type="ECO:0000256" key="11">
    <source>
        <dbReference type="ARBA" id="ARBA00023170"/>
    </source>
</evidence>
<gene>
    <name evidence="24" type="primary">LOC115391641</name>
</gene>
<evidence type="ECO:0000256" key="8">
    <source>
        <dbReference type="ARBA" id="ARBA00022989"/>
    </source>
</evidence>
<evidence type="ECO:0000256" key="13">
    <source>
        <dbReference type="ARBA" id="ARBA00023279"/>
    </source>
</evidence>
<dbReference type="CDD" id="cd00111">
    <property type="entry name" value="Trefoil"/>
    <property type="match status" value="1"/>
</dbReference>
<dbReference type="Pfam" id="PF00088">
    <property type="entry name" value="Trefoil"/>
    <property type="match status" value="1"/>
</dbReference>
<evidence type="ECO:0000256" key="16">
    <source>
        <dbReference type="ARBA" id="ARBA00040238"/>
    </source>
</evidence>
<dbReference type="SUPFAM" id="SSF57492">
    <property type="entry name" value="Trefoil"/>
    <property type="match status" value="1"/>
</dbReference>
<dbReference type="GO" id="GO:0035805">
    <property type="term" value="C:egg coat"/>
    <property type="evidence" value="ECO:0007669"/>
    <property type="project" value="UniProtKB-SubCell"/>
</dbReference>
<accession>A0A672H1A4</accession>
<organism evidence="24 25">
    <name type="scientific">Salarias fasciatus</name>
    <name type="common">Jewelled blenny</name>
    <name type="synonym">Blennius fasciatus</name>
    <dbReference type="NCBI Taxonomy" id="181472"/>
    <lineage>
        <taxon>Eukaryota</taxon>
        <taxon>Metazoa</taxon>
        <taxon>Chordata</taxon>
        <taxon>Craniata</taxon>
        <taxon>Vertebrata</taxon>
        <taxon>Euteleostomi</taxon>
        <taxon>Actinopterygii</taxon>
        <taxon>Neopterygii</taxon>
        <taxon>Teleostei</taxon>
        <taxon>Neoteleostei</taxon>
        <taxon>Acanthomorphata</taxon>
        <taxon>Ovalentaria</taxon>
        <taxon>Blenniimorphae</taxon>
        <taxon>Blenniiformes</taxon>
        <taxon>Blennioidei</taxon>
        <taxon>Blenniidae</taxon>
        <taxon>Salariinae</taxon>
        <taxon>Salarias</taxon>
    </lineage>
</organism>
<dbReference type="InterPro" id="IPR001507">
    <property type="entry name" value="ZP_dom"/>
</dbReference>
<evidence type="ECO:0000256" key="12">
    <source>
        <dbReference type="ARBA" id="ARBA00023180"/>
    </source>
</evidence>
<dbReference type="PROSITE" id="PS51257">
    <property type="entry name" value="PROKAR_LIPOPROTEIN"/>
    <property type="match status" value="1"/>
</dbReference>